<sequence length="326" mass="36819">MSYTTVSKRDSNKPVLHDYHPAPARFQEDILVGLRKPQRQIPPKYFYDEVGSQLFDVICQLPEYYPTRTEIELLEKYGEEIAQCMGVNDILVEFGSGSSLKIRLLLDNLQPDAYLPIDISKAHLFKSAKILAKDYPQVAIHAICADYTHPLILPKNFKEGVKSGFFPGSSIGNFEPKEALQFLKQIALLLGKGSGLLIGVDLKKDADILNAAYNDSQGITAAFNLNLLKRINRELQGNFDLDSFKHNAFYNDSKGRVEMHLVSQKKQTVSIGEYIFEFQAGETMHTESSYKYSVDDFQKLAQAAGFYPKQVWVGEEALFSVHYLCL</sequence>
<evidence type="ECO:0000256" key="2">
    <source>
        <dbReference type="ARBA" id="ARBA00022679"/>
    </source>
</evidence>
<proteinExistence type="predicted"/>
<evidence type="ECO:0000313" key="4">
    <source>
        <dbReference type="EMBL" id="CAB1274946.1"/>
    </source>
</evidence>
<dbReference type="KEGG" id="ntg:NSCAC_0422"/>
<protein>
    <submittedName>
        <fullName evidence="4">Histidine-specific methyltransferase EgtD</fullName>
        <ecNumber evidence="4">2.1.1.44</ecNumber>
    </submittedName>
</protein>
<dbReference type="PANTHER" id="PTHR43397">
    <property type="entry name" value="ERGOTHIONEINE BIOSYNTHESIS PROTEIN 1"/>
    <property type="match status" value="1"/>
</dbReference>
<keyword evidence="1 4" id="KW-0489">Methyltransferase</keyword>
<dbReference type="InterPro" id="IPR019257">
    <property type="entry name" value="MeTrfase_dom"/>
</dbReference>
<name>A0A7G1Q8R8_9GAMM</name>
<gene>
    <name evidence="4" type="primary">egtD</name>
    <name evidence="4" type="ORF">NSCAC_0422</name>
</gene>
<dbReference type="GO" id="GO:0032259">
    <property type="term" value="P:methylation"/>
    <property type="evidence" value="ECO:0007669"/>
    <property type="project" value="UniProtKB-KW"/>
</dbReference>
<dbReference type="Gene3D" id="3.40.50.150">
    <property type="entry name" value="Vaccinia Virus protein VP39"/>
    <property type="match status" value="1"/>
</dbReference>
<keyword evidence="2 4" id="KW-0808">Transferase</keyword>
<dbReference type="SUPFAM" id="SSF53335">
    <property type="entry name" value="S-adenosyl-L-methionine-dependent methyltransferases"/>
    <property type="match status" value="1"/>
</dbReference>
<dbReference type="PIRSF" id="PIRSF018005">
    <property type="entry name" value="UCP018005"/>
    <property type="match status" value="1"/>
</dbReference>
<reference evidence="4 5" key="1">
    <citation type="submission" date="2020-03" db="EMBL/GenBank/DDBJ databases">
        <authorList>
            <person name="Picone N."/>
        </authorList>
    </citation>
    <scope>NUCLEOTIDE SEQUENCE [LARGE SCALE GENOMIC DNA]</scope>
    <source>
        <strain evidence="4">NSCAC1</strain>
    </source>
</reference>
<dbReference type="NCBIfam" id="TIGR03438">
    <property type="entry name" value="egtD_ergothio"/>
    <property type="match status" value="1"/>
</dbReference>
<keyword evidence="5" id="KW-1185">Reference proteome</keyword>
<dbReference type="AlphaFoldDB" id="A0A7G1Q8R8"/>
<dbReference type="PANTHER" id="PTHR43397:SF1">
    <property type="entry name" value="ERGOTHIONEINE BIOSYNTHESIS PROTEIN 1"/>
    <property type="match status" value="1"/>
</dbReference>
<dbReference type="EMBL" id="LR778175">
    <property type="protein sequence ID" value="CAB1274946.1"/>
    <property type="molecule type" value="Genomic_DNA"/>
</dbReference>
<organism evidence="4 5">
    <name type="scientific">Candidatus Nitrosacidococcus tergens</name>
    <dbReference type="NCBI Taxonomy" id="553981"/>
    <lineage>
        <taxon>Bacteria</taxon>
        <taxon>Pseudomonadati</taxon>
        <taxon>Pseudomonadota</taxon>
        <taxon>Gammaproteobacteria</taxon>
        <taxon>Chromatiales</taxon>
        <taxon>Chromatiaceae</taxon>
        <taxon>Candidatus Nitrosacidococcus</taxon>
    </lineage>
</organism>
<evidence type="ECO:0000259" key="3">
    <source>
        <dbReference type="Pfam" id="PF10017"/>
    </source>
</evidence>
<dbReference type="GO" id="GO:0052706">
    <property type="term" value="F:L-histidine N(alpha)-methyltransferase activity"/>
    <property type="evidence" value="ECO:0007669"/>
    <property type="project" value="UniProtKB-EC"/>
</dbReference>
<dbReference type="InterPro" id="IPR017804">
    <property type="entry name" value="MeTrfase_EgtD-like"/>
</dbReference>
<feature type="domain" description="Histidine-specific methyltransferase SAM-dependent" evidence="3">
    <location>
        <begin position="26"/>
        <end position="324"/>
    </location>
</feature>
<dbReference type="Pfam" id="PF10017">
    <property type="entry name" value="Methyltransf_33"/>
    <property type="match status" value="1"/>
</dbReference>
<accession>A0A7G1Q8R8</accession>
<dbReference type="InterPro" id="IPR035094">
    <property type="entry name" value="EgtD"/>
</dbReference>
<dbReference type="InterPro" id="IPR051128">
    <property type="entry name" value="EgtD_Methyltrsf_superfamily"/>
</dbReference>
<evidence type="ECO:0000256" key="1">
    <source>
        <dbReference type="ARBA" id="ARBA00022603"/>
    </source>
</evidence>
<dbReference type="Proteomes" id="UP000516072">
    <property type="component" value="Chromosome"/>
</dbReference>
<dbReference type="RefSeq" id="WP_197744780.1">
    <property type="nucleotide sequence ID" value="NZ_LR778175.1"/>
</dbReference>
<dbReference type="EC" id="2.1.1.44" evidence="4"/>
<dbReference type="InterPro" id="IPR029063">
    <property type="entry name" value="SAM-dependent_MTases_sf"/>
</dbReference>
<evidence type="ECO:0000313" key="5">
    <source>
        <dbReference type="Proteomes" id="UP000516072"/>
    </source>
</evidence>